<organism evidence="2 3">
    <name type="scientific">Pestalotiopsis fici (strain W106-1 / CGMCC3.15140)</name>
    <dbReference type="NCBI Taxonomy" id="1229662"/>
    <lineage>
        <taxon>Eukaryota</taxon>
        <taxon>Fungi</taxon>
        <taxon>Dikarya</taxon>
        <taxon>Ascomycota</taxon>
        <taxon>Pezizomycotina</taxon>
        <taxon>Sordariomycetes</taxon>
        <taxon>Xylariomycetidae</taxon>
        <taxon>Amphisphaeriales</taxon>
        <taxon>Sporocadaceae</taxon>
        <taxon>Pestalotiopsis</taxon>
    </lineage>
</organism>
<dbReference type="PANTHER" id="PTHR38702:SF1">
    <property type="entry name" value="CALPONIN-HOMOLOGY (CH) DOMAIN-CONTAINING PROTEIN"/>
    <property type="match status" value="1"/>
</dbReference>
<name>W3XPP0_PESFW</name>
<evidence type="ECO:0000313" key="2">
    <source>
        <dbReference type="EMBL" id="ETS87930.1"/>
    </source>
</evidence>
<evidence type="ECO:0000313" key="3">
    <source>
        <dbReference type="Proteomes" id="UP000030651"/>
    </source>
</evidence>
<dbReference type="AlphaFoldDB" id="W3XPP0"/>
<dbReference type="eggNOG" id="ENOG502QWQI">
    <property type="taxonomic scope" value="Eukaryota"/>
</dbReference>
<dbReference type="GeneID" id="19266771"/>
<reference evidence="3" key="1">
    <citation type="journal article" date="2015" name="BMC Genomics">
        <title>Genomic and transcriptomic analysis of the endophytic fungus Pestalotiopsis fici reveals its lifestyle and high potential for synthesis of natural products.</title>
        <authorList>
            <person name="Wang X."/>
            <person name="Zhang X."/>
            <person name="Liu L."/>
            <person name="Xiang M."/>
            <person name="Wang W."/>
            <person name="Sun X."/>
            <person name="Che Y."/>
            <person name="Guo L."/>
            <person name="Liu G."/>
            <person name="Guo L."/>
            <person name="Wang C."/>
            <person name="Yin W.B."/>
            <person name="Stadler M."/>
            <person name="Zhang X."/>
            <person name="Liu X."/>
        </authorList>
    </citation>
    <scope>NUCLEOTIDE SEQUENCE [LARGE SCALE GENOMIC DNA]</scope>
    <source>
        <strain evidence="3">W106-1 / CGMCC3.15140</strain>
    </source>
</reference>
<feature type="region of interest" description="Disordered" evidence="1">
    <location>
        <begin position="1"/>
        <end position="32"/>
    </location>
</feature>
<dbReference type="PANTHER" id="PTHR38702">
    <property type="entry name" value="CALPONIN-HOMOLOGY (CH) DOMAIN-CONTAINING PROTEIN"/>
    <property type="match status" value="1"/>
</dbReference>
<dbReference type="HOGENOM" id="CLU_023476_1_0_1"/>
<keyword evidence="3" id="KW-1185">Reference proteome</keyword>
<proteinExistence type="predicted"/>
<feature type="region of interest" description="Disordered" evidence="1">
    <location>
        <begin position="51"/>
        <end position="89"/>
    </location>
</feature>
<protein>
    <submittedName>
        <fullName evidence="2">Uncharacterized protein</fullName>
    </submittedName>
</protein>
<gene>
    <name evidence="2" type="ORF">PFICI_01758</name>
</gene>
<dbReference type="OMA" id="LQGMHIL"/>
<dbReference type="STRING" id="1229662.W3XPP0"/>
<dbReference type="EMBL" id="KI912109">
    <property type="protein sequence ID" value="ETS87930.1"/>
    <property type="molecule type" value="Genomic_DNA"/>
</dbReference>
<feature type="compositionally biased region" description="Basic and acidic residues" evidence="1">
    <location>
        <begin position="1"/>
        <end position="22"/>
    </location>
</feature>
<accession>W3XPP0</accession>
<feature type="compositionally biased region" description="Low complexity" evidence="1">
    <location>
        <begin position="51"/>
        <end position="87"/>
    </location>
</feature>
<dbReference type="Proteomes" id="UP000030651">
    <property type="component" value="Unassembled WGS sequence"/>
</dbReference>
<sequence length="547" mass="61475">MAYRMSLDEPARPRMSLDEPIRRRGSPALETVPTRALGALSLRFGRTISTASSESRASSSDASSYRYSLDNDSYSRQSSASYTSAPSVTDRKSKRYSSASFFGVGKSKRRGYSRPDGTDFAESAKHRDSVLSLGSITHLQHYFARTGLLDGKGGQLARKRNPRATLDFSQVDMPALLSPIVSGYDFDSPYASPMSTSPDFSSIHGYFAQSPVTDSAVFYSDDEEEDEADANMLPPTTSTYKHREKHIPKPPTNAELKAELNSALDTAAKSLRESAAATASSRASIVITSPDKTAAHGQGWYELQGMQILDVMTLAIRAAKVYYTTHDHPERLDTIKSEKAVRSELWKVMEVLKNMATRNFIGGMHDNEHDTMVSWIGSIRSMLKQEEELEAADRAERAGWTWLTGNWTGREIEREIVFLTAMMPEDEVLPSYTPITDSIELPTPFLQSMQNGLRLVQLHNAAVRKSKRRFGAIGNFHTDTQKPYRCADNLRYWIKAAELRWEIVLKVDVMGIVYNRDRQVWLDFEQAIWTWCRKVREEIASELAKEG</sequence>
<dbReference type="InParanoid" id="W3XPP0"/>
<evidence type="ECO:0000256" key="1">
    <source>
        <dbReference type="SAM" id="MobiDB-lite"/>
    </source>
</evidence>
<dbReference type="KEGG" id="pfy:PFICI_01758"/>
<dbReference type="RefSeq" id="XP_007828530.1">
    <property type="nucleotide sequence ID" value="XM_007830339.1"/>
</dbReference>
<dbReference type="OrthoDB" id="2534759at2759"/>
<feature type="region of interest" description="Disordered" evidence="1">
    <location>
        <begin position="224"/>
        <end position="251"/>
    </location>
</feature>